<proteinExistence type="predicted"/>
<dbReference type="AlphaFoldDB" id="A0A7S2UW09"/>
<evidence type="ECO:0008006" key="3">
    <source>
        <dbReference type="Google" id="ProtNLM"/>
    </source>
</evidence>
<gene>
    <name evidence="2" type="ORF">FJAP1339_LOCUS1954</name>
</gene>
<evidence type="ECO:0000256" key="1">
    <source>
        <dbReference type="SAM" id="MobiDB-lite"/>
    </source>
</evidence>
<feature type="region of interest" description="Disordered" evidence="1">
    <location>
        <begin position="273"/>
        <end position="497"/>
    </location>
</feature>
<sequence>MSEEAGKIQYQTPGPDSYRVEDAYKVRYKTASSPSFGGAMAQVDRERTGIRAGALARADLPAPDLYSTQAADQAANLRERSGRVKFGQSKRDDGAKMFLGKGLHSPGNSRFTPGPGAYADHQNNTANKPKAPSFSFGGNMAQVDRVKTGQYAEAMRSFTPGPGEYVGANQSMLGSVNTSTKRSSPNSKFGSSTRFQPLHAVGSVGGQSGGMVFAKADEDKPMAESVQSSMAGQSLSTRRTMPSFSFGAKAGQEVLATGGGMLIHCPKTGISAPSPVDYQKPGSTLGRSLESKLRSSPEFSFGTGGRFNMKSEGLPGLETPGPNFSGSSSLSKQNLSKNSSSPAFSFGTATHRLVDLEMRKEQRQNRPGPGTYDSSSSCGKQVISKSSSAPQYSFGTSKRDKVCKQYISKLDSGPGADMNASFAGRETPGPGTYPVTQQSSTKKDAPKYSFGLKTRNARELRPSTTPEVGPGRYDLNSGIGSQKTSGKTSAPTYSIGTSTRDRCNQVMQPGFKANSMMKTPGPGEYASKSSVDTQVLSGKRSPFSCGFGKGDKLQPPRDRGVPGPGAYPTPAAVGKQPNSRLRSSPAYGFGTSKRLPINAGMVG</sequence>
<reference evidence="2" key="1">
    <citation type="submission" date="2021-01" db="EMBL/GenBank/DDBJ databases">
        <authorList>
            <person name="Corre E."/>
            <person name="Pelletier E."/>
            <person name="Niang G."/>
            <person name="Scheremetjew M."/>
            <person name="Finn R."/>
            <person name="Kale V."/>
            <person name="Holt S."/>
            <person name="Cochrane G."/>
            <person name="Meng A."/>
            <person name="Brown T."/>
            <person name="Cohen L."/>
        </authorList>
    </citation>
    <scope>NUCLEOTIDE SEQUENCE</scope>
    <source>
        <strain evidence="2">CCMP1661</strain>
    </source>
</reference>
<organism evidence="2">
    <name type="scientific">Fibrocapsa japonica</name>
    <dbReference type="NCBI Taxonomy" id="94617"/>
    <lineage>
        <taxon>Eukaryota</taxon>
        <taxon>Sar</taxon>
        <taxon>Stramenopiles</taxon>
        <taxon>Ochrophyta</taxon>
        <taxon>Raphidophyceae</taxon>
        <taxon>Chattonellales</taxon>
        <taxon>Chattonellaceae</taxon>
        <taxon>Fibrocapsa</taxon>
    </lineage>
</organism>
<feature type="compositionally biased region" description="Polar residues" evidence="1">
    <location>
        <begin position="478"/>
        <end position="497"/>
    </location>
</feature>
<dbReference type="Pfam" id="PF07004">
    <property type="entry name" value="SHIPPO-rpt"/>
    <property type="match status" value="9"/>
</dbReference>
<dbReference type="EMBL" id="HBHR01004150">
    <property type="protein sequence ID" value="CAD9859435.1"/>
    <property type="molecule type" value="Transcribed_RNA"/>
</dbReference>
<feature type="compositionally biased region" description="Polar residues" evidence="1">
    <location>
        <begin position="372"/>
        <end position="396"/>
    </location>
</feature>
<name>A0A7S2UW09_9STRA</name>
<feature type="compositionally biased region" description="Basic and acidic residues" evidence="1">
    <location>
        <begin position="549"/>
        <end position="560"/>
    </location>
</feature>
<feature type="compositionally biased region" description="Polar residues" evidence="1">
    <location>
        <begin position="527"/>
        <end position="536"/>
    </location>
</feature>
<evidence type="ECO:0000313" key="2">
    <source>
        <dbReference type="EMBL" id="CAD9859435.1"/>
    </source>
</evidence>
<feature type="region of interest" description="Disordered" evidence="1">
    <location>
        <begin position="521"/>
        <end position="603"/>
    </location>
</feature>
<dbReference type="PANTHER" id="PTHR40429:SF1">
    <property type="entry name" value="FLAGELLAR ASSOCIATED PROTEIN"/>
    <property type="match status" value="1"/>
</dbReference>
<dbReference type="InterPro" id="IPR010736">
    <property type="entry name" value="SHIPPO-rpt"/>
</dbReference>
<accession>A0A7S2UW09</accession>
<protein>
    <recommendedName>
        <fullName evidence="3">Flagellar associated protein</fullName>
    </recommendedName>
</protein>
<dbReference type="PANTHER" id="PTHR40429">
    <property type="entry name" value="FLAGELLAR ASSOCIATED PROTEIN"/>
    <property type="match status" value="1"/>
</dbReference>
<feature type="compositionally biased region" description="Basic and acidic residues" evidence="1">
    <location>
        <begin position="352"/>
        <end position="364"/>
    </location>
</feature>
<feature type="region of interest" description="Disordered" evidence="1">
    <location>
        <begin position="175"/>
        <end position="194"/>
    </location>
</feature>
<feature type="compositionally biased region" description="Low complexity" evidence="1">
    <location>
        <begin position="325"/>
        <end position="341"/>
    </location>
</feature>
<feature type="region of interest" description="Disordered" evidence="1">
    <location>
        <begin position="92"/>
        <end position="138"/>
    </location>
</feature>